<reference evidence="3" key="1">
    <citation type="journal article" date="2017" name="Genome Biol.">
        <title>Comparative genomics reveals high biological diversity and specific adaptations in the industrially and medically important fungal genus Aspergillus.</title>
        <authorList>
            <person name="de Vries R.P."/>
            <person name="Riley R."/>
            <person name="Wiebenga A."/>
            <person name="Aguilar-Osorio G."/>
            <person name="Amillis S."/>
            <person name="Uchima C.A."/>
            <person name="Anderluh G."/>
            <person name="Asadollahi M."/>
            <person name="Askin M."/>
            <person name="Barry K."/>
            <person name="Battaglia E."/>
            <person name="Bayram O."/>
            <person name="Benocci T."/>
            <person name="Braus-Stromeyer S.A."/>
            <person name="Caldana C."/>
            <person name="Canovas D."/>
            <person name="Cerqueira G.C."/>
            <person name="Chen F."/>
            <person name="Chen W."/>
            <person name="Choi C."/>
            <person name="Clum A."/>
            <person name="Dos Santos R.A."/>
            <person name="Damasio A.R."/>
            <person name="Diallinas G."/>
            <person name="Emri T."/>
            <person name="Fekete E."/>
            <person name="Flipphi M."/>
            <person name="Freyberg S."/>
            <person name="Gallo A."/>
            <person name="Gournas C."/>
            <person name="Habgood R."/>
            <person name="Hainaut M."/>
            <person name="Harispe M.L."/>
            <person name="Henrissat B."/>
            <person name="Hilden K.S."/>
            <person name="Hope R."/>
            <person name="Hossain A."/>
            <person name="Karabika E."/>
            <person name="Karaffa L."/>
            <person name="Karanyi Z."/>
            <person name="Krasevec N."/>
            <person name="Kuo A."/>
            <person name="Kusch H."/>
            <person name="LaButti K."/>
            <person name="Lagendijk E.L."/>
            <person name="Lapidus A."/>
            <person name="Levasseur A."/>
            <person name="Lindquist E."/>
            <person name="Lipzen A."/>
            <person name="Logrieco A.F."/>
            <person name="MacCabe A."/>
            <person name="Maekelae M.R."/>
            <person name="Malavazi I."/>
            <person name="Melin P."/>
            <person name="Meyer V."/>
            <person name="Mielnichuk N."/>
            <person name="Miskei M."/>
            <person name="Molnar A.P."/>
            <person name="Mule G."/>
            <person name="Ngan C.Y."/>
            <person name="Orejas M."/>
            <person name="Orosz E."/>
            <person name="Ouedraogo J.P."/>
            <person name="Overkamp K.M."/>
            <person name="Park H.-S."/>
            <person name="Perrone G."/>
            <person name="Piumi F."/>
            <person name="Punt P.J."/>
            <person name="Ram A.F."/>
            <person name="Ramon A."/>
            <person name="Rauscher S."/>
            <person name="Record E."/>
            <person name="Riano-Pachon D.M."/>
            <person name="Robert V."/>
            <person name="Roehrig J."/>
            <person name="Ruller R."/>
            <person name="Salamov A."/>
            <person name="Salih N.S."/>
            <person name="Samson R.A."/>
            <person name="Sandor E."/>
            <person name="Sanguinetti M."/>
            <person name="Schuetze T."/>
            <person name="Sepcic K."/>
            <person name="Shelest E."/>
            <person name="Sherlock G."/>
            <person name="Sophianopoulou V."/>
            <person name="Squina F.M."/>
            <person name="Sun H."/>
            <person name="Susca A."/>
            <person name="Todd R.B."/>
            <person name="Tsang A."/>
            <person name="Unkles S.E."/>
            <person name="van de Wiele N."/>
            <person name="van Rossen-Uffink D."/>
            <person name="Oliveira J.V."/>
            <person name="Vesth T.C."/>
            <person name="Visser J."/>
            <person name="Yu J.-H."/>
            <person name="Zhou M."/>
            <person name="Andersen M.R."/>
            <person name="Archer D.B."/>
            <person name="Baker S.E."/>
            <person name="Benoit I."/>
            <person name="Brakhage A.A."/>
            <person name="Braus G.H."/>
            <person name="Fischer R."/>
            <person name="Frisvad J.C."/>
            <person name="Goldman G.H."/>
            <person name="Houbraken J."/>
            <person name="Oakley B."/>
            <person name="Pocsi I."/>
            <person name="Scazzocchio C."/>
            <person name="Seiboth B."/>
            <person name="vanKuyk P.A."/>
            <person name="Wortman J."/>
            <person name="Dyer P.S."/>
            <person name="Grigoriev I.V."/>
        </authorList>
    </citation>
    <scope>NUCLEOTIDE SEQUENCE [LARGE SCALE GENOMIC DNA]</scope>
    <source>
        <strain evidence="3">CBS 106.47</strain>
    </source>
</reference>
<dbReference type="AlphaFoldDB" id="A0A1M3TJE5"/>
<dbReference type="EMBL" id="KV878241">
    <property type="protein sequence ID" value="OJZ86786.1"/>
    <property type="molecule type" value="Genomic_DNA"/>
</dbReference>
<dbReference type="SUPFAM" id="SSF52540">
    <property type="entry name" value="P-loop containing nucleoside triphosphate hydrolases"/>
    <property type="match status" value="1"/>
</dbReference>
<sequence length="1008" mass="113221">MVPPKTTPCTGIKSLPQPEFPELPKENEQSLLCGYYEDKGVKPVVGENPQPSPTTPLFQSQALSGSLLQRLNSIQLITFSHDERSNDAGEDRSWFELSIYRESDKTLNELRWMSHENRFKASQHQYHEGRIFTRHSEILKFLRGGDSIQVHASADTEKLTLHYKEGVLRFGVGCGDNDQSAEDPEHLKRLEADDAPSTFEILESTEPFEVEARIRDSKTKAVVVVSEWKSLKDIGKYESLAREAKHREKNVLLVFDAEALSESTKSYRSLSWGQTVENIWNYALEEPCKAIAKATPENEYFHFLVKIGFEGAIYKGFQAEATKAHLIYEPTSAKGSFIRSYSDTDMERFGIEGNDTQSRRDLLRAYLGDTWMDGLKYSLDRESADSIKTLGITQIRDALMIGIRWSRRMALPRDEGVQTHLDPIHHLKRESDSEPVLVSVELDLIAQGKDTQQMSFKKPLVLDSLPCTPQKAAHDTLTRGFESVLPYMPGARFGKLVTADRGEVDGFRKIANTVQEWYSSDGNPEPLYIAVFGQPGSGKSFGVKEVINSILKADSKSAKVDEFNLSQFGKIQDLYDAFGAIQDSDKGSQEVPVVFFDEFDTTFEGKELGWLAHFLGIINQGKYQDGGESKPVKRGIYVFIGGTHTTYDDFFKPVLGGTQASEAAIEASAFKKHLESSSFYKGSVPTVKIMDVDISTKSNHSDLITAFNNIKNEIKAESLPLVIFKNFDSYYEEETLGWLKYFLAPMQDGVFYDKGTKKELGRAIFVFEQGTHHFNGFPAKNLDYRDFPGAKLPDFVSRLRGCVGNKIELRSLDNVLTWYLEQNQPNKPLSIGSFRACETKLSERLIPLDTFRSKLKGYVNILGPSSLGGGDEKYFVIRRAMLLRSMLQRNFGFGEGQFIDMDPGVLNALLFTPRVLHGARSLESILSMSRIQEGVRIKKSDICTEDQRMLHVKGEAFQSLLDSSEVDPGTQATPENKRHYAWIERKSGRAYKPGTVVLAPPAAGSRAA</sequence>
<dbReference type="Proteomes" id="UP000184063">
    <property type="component" value="Unassembled WGS sequence"/>
</dbReference>
<proteinExistence type="predicted"/>
<protein>
    <recommendedName>
        <fullName evidence="4">ATPase AAA-type core domain-containing protein</fullName>
    </recommendedName>
</protein>
<gene>
    <name evidence="2" type="ORF">ASPFODRAFT_207183</name>
</gene>
<organism evidence="2 3">
    <name type="scientific">Aspergillus luchuensis (strain CBS 106.47)</name>
    <dbReference type="NCBI Taxonomy" id="1137211"/>
    <lineage>
        <taxon>Eukaryota</taxon>
        <taxon>Fungi</taxon>
        <taxon>Dikarya</taxon>
        <taxon>Ascomycota</taxon>
        <taxon>Pezizomycotina</taxon>
        <taxon>Eurotiomycetes</taxon>
        <taxon>Eurotiomycetidae</taxon>
        <taxon>Eurotiales</taxon>
        <taxon>Aspergillaceae</taxon>
        <taxon>Aspergillus</taxon>
        <taxon>Aspergillus subgen. Circumdati</taxon>
    </lineage>
</organism>
<evidence type="ECO:0000256" key="1">
    <source>
        <dbReference type="SAM" id="MobiDB-lite"/>
    </source>
</evidence>
<evidence type="ECO:0000313" key="2">
    <source>
        <dbReference type="EMBL" id="OJZ86786.1"/>
    </source>
</evidence>
<dbReference type="InterPro" id="IPR027417">
    <property type="entry name" value="P-loop_NTPase"/>
</dbReference>
<dbReference type="VEuPathDB" id="FungiDB:ASPFODRAFT_207183"/>
<dbReference type="OrthoDB" id="5305673at2759"/>
<evidence type="ECO:0000313" key="3">
    <source>
        <dbReference type="Proteomes" id="UP000184063"/>
    </source>
</evidence>
<name>A0A1M3TJE5_ASPLC</name>
<evidence type="ECO:0008006" key="4">
    <source>
        <dbReference type="Google" id="ProtNLM"/>
    </source>
</evidence>
<accession>A0A1M3TJE5</accession>
<feature type="region of interest" description="Disordered" evidence="1">
    <location>
        <begin position="1"/>
        <end position="24"/>
    </location>
</feature>